<keyword evidence="8" id="KW-1185">Reference proteome</keyword>
<evidence type="ECO:0000313" key="7">
    <source>
        <dbReference type="EMBL" id="SHM33472.1"/>
    </source>
</evidence>
<dbReference type="OrthoDB" id="5173551at2"/>
<keyword evidence="4" id="KW-0564">Palmitate</keyword>
<evidence type="ECO:0000256" key="2">
    <source>
        <dbReference type="ARBA" id="ARBA00023136"/>
    </source>
</evidence>
<dbReference type="STRING" id="551987.SAMN05192549_101329"/>
<keyword evidence="2 4" id="KW-0472">Membrane</keyword>
<dbReference type="AlphaFoldDB" id="A0A1M7HY66"/>
<dbReference type="SMART" id="SM00564">
    <property type="entry name" value="PQQ"/>
    <property type="match status" value="5"/>
</dbReference>
<dbReference type="GO" id="GO:0043165">
    <property type="term" value="P:Gram-negative-bacterium-type cell outer membrane assembly"/>
    <property type="evidence" value="ECO:0007669"/>
    <property type="project" value="UniProtKB-UniRule"/>
</dbReference>
<organism evidence="7 8">
    <name type="scientific">Duganella sacchari</name>
    <dbReference type="NCBI Taxonomy" id="551987"/>
    <lineage>
        <taxon>Bacteria</taxon>
        <taxon>Pseudomonadati</taxon>
        <taxon>Pseudomonadota</taxon>
        <taxon>Betaproteobacteria</taxon>
        <taxon>Burkholderiales</taxon>
        <taxon>Oxalobacteraceae</taxon>
        <taxon>Telluria group</taxon>
        <taxon>Duganella</taxon>
    </lineage>
</organism>
<dbReference type="Gene3D" id="2.130.10.10">
    <property type="entry name" value="YVTN repeat-like/Quinoprotein amine dehydrogenase"/>
    <property type="match status" value="1"/>
</dbReference>
<dbReference type="InterPro" id="IPR018391">
    <property type="entry name" value="PQQ_b-propeller_rpt"/>
</dbReference>
<dbReference type="SUPFAM" id="SSF50998">
    <property type="entry name" value="Quinoprotein alcohol dehydrogenase-like"/>
    <property type="match status" value="1"/>
</dbReference>
<dbReference type="InterPro" id="IPR011047">
    <property type="entry name" value="Quinoprotein_ADH-like_sf"/>
</dbReference>
<dbReference type="InterPro" id="IPR002372">
    <property type="entry name" value="PQQ_rpt_dom"/>
</dbReference>
<comment type="subcellular location">
    <subcellularLocation>
        <location evidence="4">Cell outer membrane</location>
        <topology evidence="4">Lipid-anchor</topology>
    </subcellularLocation>
</comment>
<dbReference type="PANTHER" id="PTHR34512:SF30">
    <property type="entry name" value="OUTER MEMBRANE PROTEIN ASSEMBLY FACTOR BAMB"/>
    <property type="match status" value="1"/>
</dbReference>
<comment type="similarity">
    <text evidence="4">Belongs to the BamB family.</text>
</comment>
<dbReference type="HAMAP" id="MF_00923">
    <property type="entry name" value="OM_assembly_BamB"/>
    <property type="match status" value="1"/>
</dbReference>
<sequence length="379" mass="39600">MRMTKTVVAASVFAMLAGCSLFSSKDTKNQPAPLVELKNPSLSPKVVWKYSTGKAGTAVFSPALAGDSVYVADADGALVRLNAASGKEQWRVKTGTDLTAGVGSDGEVIVVGGVKGQILAYDASGKQLWKAQASSEVLSSPVVGGGLVVVRSVDNMINGYDAKTGAKKWSMPRTTPALTLRNAPGMVINGPNVYIAQPGGKLLALTLATGIQRFEVVVGEPRGATELERVTDIAGAPVIFEKDVCAVSYQGRVACFDAATGAPHWSKPTSSDKGVAVDQRFVFVSDDKGEVGAYSRENGANAWKNDKLSYRNLSTPVSYGRAVAVGDYQGYIHFLSREDGAFIGRVATDGSAINADPVIAGTNLIFQTQSGTVTALAVE</sequence>
<feature type="domain" description="Pyrrolo-quinoline quinone repeat" evidence="6">
    <location>
        <begin position="75"/>
        <end position="305"/>
    </location>
</feature>
<dbReference type="GO" id="GO:0051205">
    <property type="term" value="P:protein insertion into membrane"/>
    <property type="evidence" value="ECO:0007669"/>
    <property type="project" value="UniProtKB-UniRule"/>
</dbReference>
<keyword evidence="3 4" id="KW-0998">Cell outer membrane</keyword>
<keyword evidence="4" id="KW-0449">Lipoprotein</keyword>
<evidence type="ECO:0000256" key="1">
    <source>
        <dbReference type="ARBA" id="ARBA00022729"/>
    </source>
</evidence>
<dbReference type="Pfam" id="PF13360">
    <property type="entry name" value="PQQ_2"/>
    <property type="match status" value="1"/>
</dbReference>
<dbReference type="Proteomes" id="UP000184339">
    <property type="component" value="Unassembled WGS sequence"/>
</dbReference>
<feature type="chain" id="PRO_5013406734" description="Outer membrane protein assembly factor BamB" evidence="5">
    <location>
        <begin position="26"/>
        <end position="379"/>
    </location>
</feature>
<dbReference type="PANTHER" id="PTHR34512">
    <property type="entry name" value="CELL SURFACE PROTEIN"/>
    <property type="match status" value="1"/>
</dbReference>
<dbReference type="NCBIfam" id="TIGR03300">
    <property type="entry name" value="assembly_YfgL"/>
    <property type="match status" value="1"/>
</dbReference>
<dbReference type="GO" id="GO:0009279">
    <property type="term" value="C:cell outer membrane"/>
    <property type="evidence" value="ECO:0007669"/>
    <property type="project" value="UniProtKB-SubCell"/>
</dbReference>
<proteinExistence type="inferred from homology"/>
<feature type="signal peptide" evidence="5">
    <location>
        <begin position="1"/>
        <end position="25"/>
    </location>
</feature>
<evidence type="ECO:0000313" key="8">
    <source>
        <dbReference type="Proteomes" id="UP000184339"/>
    </source>
</evidence>
<dbReference type="RefSeq" id="WP_072780812.1">
    <property type="nucleotide sequence ID" value="NZ_FRCX01000001.1"/>
</dbReference>
<dbReference type="EMBL" id="FRCX01000001">
    <property type="protein sequence ID" value="SHM33472.1"/>
    <property type="molecule type" value="Genomic_DNA"/>
</dbReference>
<evidence type="ECO:0000256" key="3">
    <source>
        <dbReference type="ARBA" id="ARBA00023237"/>
    </source>
</evidence>
<evidence type="ECO:0000256" key="5">
    <source>
        <dbReference type="SAM" id="SignalP"/>
    </source>
</evidence>
<reference evidence="8" key="1">
    <citation type="submission" date="2016-11" db="EMBL/GenBank/DDBJ databases">
        <authorList>
            <person name="Varghese N."/>
            <person name="Submissions S."/>
        </authorList>
    </citation>
    <scope>NUCLEOTIDE SEQUENCE [LARGE SCALE GENOMIC DNA]</scope>
    <source>
        <strain evidence="8">Sac-22</strain>
    </source>
</reference>
<comment type="function">
    <text evidence="4">Part of the outer membrane protein assembly complex, which is involved in assembly and insertion of beta-barrel proteins into the outer membrane.</text>
</comment>
<accession>A0A1M7HY66</accession>
<dbReference type="InterPro" id="IPR017687">
    <property type="entry name" value="BamB"/>
</dbReference>
<evidence type="ECO:0000256" key="4">
    <source>
        <dbReference type="HAMAP-Rule" id="MF_00923"/>
    </source>
</evidence>
<protein>
    <recommendedName>
        <fullName evidence="4">Outer membrane protein assembly factor BamB</fullName>
    </recommendedName>
</protein>
<dbReference type="PROSITE" id="PS51257">
    <property type="entry name" value="PROKAR_LIPOPROTEIN"/>
    <property type="match status" value="1"/>
</dbReference>
<name>A0A1M7HY66_9BURK</name>
<keyword evidence="1 4" id="KW-0732">Signal</keyword>
<comment type="subunit">
    <text evidence="4">Part of the Bam complex.</text>
</comment>
<evidence type="ECO:0000259" key="6">
    <source>
        <dbReference type="Pfam" id="PF13360"/>
    </source>
</evidence>
<dbReference type="InterPro" id="IPR015943">
    <property type="entry name" value="WD40/YVTN_repeat-like_dom_sf"/>
</dbReference>
<gene>
    <name evidence="4" type="primary">bamB</name>
    <name evidence="7" type="ORF">SAMN05192549_101329</name>
</gene>